<dbReference type="EMBL" id="CAJHIA010000021">
    <property type="protein sequence ID" value="CAD6446717.1"/>
    <property type="molecule type" value="Genomic_DNA"/>
</dbReference>
<evidence type="ECO:0000313" key="2">
    <source>
        <dbReference type="Proteomes" id="UP000624404"/>
    </source>
</evidence>
<name>A0A8H2ZPI2_9HELO</name>
<keyword evidence="2" id="KW-1185">Reference proteome</keyword>
<dbReference type="Proteomes" id="UP000624404">
    <property type="component" value="Unassembled WGS sequence"/>
</dbReference>
<accession>A0A8H2ZPI2</accession>
<sequence length="254" mass="28050">MLALQEVLWFSFRKKAIKISLLDKLFTLSSNPFNFSPSAFINAPVATCLAGFAWVIPISAILSPGSLVVGPMAHTFIDSNCSVPTFAAASSNISFYQMVPNSDPPAIQGSNPGIQKLANQIFAQGTILDPGSPCGAKSSFQLSFFGPALQCTQTTNPEYMHESADGSNLYYAEDLTRFGEDENSFMGMDFTYYNHTKENYSWIYIDMLCSPYNTTYEISVNYTNGLPDFYTNLTYNTPLLNLSSTQSTYPENFP</sequence>
<evidence type="ECO:0000313" key="1">
    <source>
        <dbReference type="EMBL" id="CAD6446717.1"/>
    </source>
</evidence>
<dbReference type="AlphaFoldDB" id="A0A8H2ZPI2"/>
<gene>
    <name evidence="1" type="ORF">SCLTRI_LOCUS6509</name>
</gene>
<comment type="caution">
    <text evidence="1">The sequence shown here is derived from an EMBL/GenBank/DDBJ whole genome shotgun (WGS) entry which is preliminary data.</text>
</comment>
<dbReference type="OrthoDB" id="5322539at2759"/>
<protein>
    <submittedName>
        <fullName evidence="1">2d7a29ef-fa59-4742-aaa1-e470fbc88e72-CDS</fullName>
    </submittedName>
</protein>
<proteinExistence type="predicted"/>
<organism evidence="1 2">
    <name type="scientific">Sclerotinia trifoliorum</name>
    <dbReference type="NCBI Taxonomy" id="28548"/>
    <lineage>
        <taxon>Eukaryota</taxon>
        <taxon>Fungi</taxon>
        <taxon>Dikarya</taxon>
        <taxon>Ascomycota</taxon>
        <taxon>Pezizomycotina</taxon>
        <taxon>Leotiomycetes</taxon>
        <taxon>Helotiales</taxon>
        <taxon>Sclerotiniaceae</taxon>
        <taxon>Sclerotinia</taxon>
    </lineage>
</organism>
<reference evidence="1" key="1">
    <citation type="submission" date="2020-10" db="EMBL/GenBank/DDBJ databases">
        <authorList>
            <person name="Kusch S."/>
        </authorList>
    </citation>
    <scope>NUCLEOTIDE SEQUENCE</scope>
    <source>
        <strain evidence="1">SwB9</strain>
    </source>
</reference>